<protein>
    <submittedName>
        <fullName evidence="2">Esterase</fullName>
    </submittedName>
</protein>
<dbReference type="RefSeq" id="WP_246196233.1">
    <property type="nucleotide sequence ID" value="NZ_CP042997.1"/>
</dbReference>
<dbReference type="EMBL" id="CP042997">
    <property type="protein sequence ID" value="QEH37630.1"/>
    <property type="molecule type" value="Genomic_DNA"/>
</dbReference>
<dbReference type="KEGG" id="agv:OJF2_62210"/>
<evidence type="ECO:0000313" key="2">
    <source>
        <dbReference type="EMBL" id="QEH37630.1"/>
    </source>
</evidence>
<reference evidence="2 3" key="1">
    <citation type="submission" date="2019-08" db="EMBL/GenBank/DDBJ databases">
        <title>Deep-cultivation of Planctomycetes and their phenomic and genomic characterization uncovers novel biology.</title>
        <authorList>
            <person name="Wiegand S."/>
            <person name="Jogler M."/>
            <person name="Boedeker C."/>
            <person name="Pinto D."/>
            <person name="Vollmers J."/>
            <person name="Rivas-Marin E."/>
            <person name="Kohn T."/>
            <person name="Peeters S.H."/>
            <person name="Heuer A."/>
            <person name="Rast P."/>
            <person name="Oberbeckmann S."/>
            <person name="Bunk B."/>
            <person name="Jeske O."/>
            <person name="Meyerdierks A."/>
            <person name="Storesund J.E."/>
            <person name="Kallscheuer N."/>
            <person name="Luecker S."/>
            <person name="Lage O.M."/>
            <person name="Pohl T."/>
            <person name="Merkel B.J."/>
            <person name="Hornburger P."/>
            <person name="Mueller R.-W."/>
            <person name="Bruemmer F."/>
            <person name="Labrenz M."/>
            <person name="Spormann A.M."/>
            <person name="Op den Camp H."/>
            <person name="Overmann J."/>
            <person name="Amann R."/>
            <person name="Jetten M.S.M."/>
            <person name="Mascher T."/>
            <person name="Medema M.H."/>
            <person name="Devos D.P."/>
            <person name="Kaster A.-K."/>
            <person name="Ovreas L."/>
            <person name="Rohde M."/>
            <person name="Galperin M.Y."/>
            <person name="Jogler C."/>
        </authorList>
    </citation>
    <scope>NUCLEOTIDE SEQUENCE [LARGE SCALE GENOMIC DNA]</scope>
    <source>
        <strain evidence="2 3">OJF2</strain>
    </source>
</reference>
<dbReference type="Pfam" id="PF12697">
    <property type="entry name" value="Abhydrolase_6"/>
    <property type="match status" value="1"/>
</dbReference>
<dbReference type="PANTHER" id="PTHR43689">
    <property type="entry name" value="HYDROLASE"/>
    <property type="match status" value="1"/>
</dbReference>
<dbReference type="InterPro" id="IPR029058">
    <property type="entry name" value="AB_hydrolase_fold"/>
</dbReference>
<dbReference type="SUPFAM" id="SSF53474">
    <property type="entry name" value="alpha/beta-Hydrolases"/>
    <property type="match status" value="1"/>
</dbReference>
<proteinExistence type="predicted"/>
<name>A0A5B9WCM4_9BACT</name>
<feature type="domain" description="AB hydrolase-1" evidence="1">
    <location>
        <begin position="62"/>
        <end position="227"/>
    </location>
</feature>
<sequence>MMQGSTDGPGRSDPALGDELARFFTPRPVPATARDRALKDRGRSMAVGDGLAATAWGQGPTVLMAHGWESRGTHWGSFVEPLTDAGFRVVAVDAPAHGDSPGETTHVLEYGLALAAIGRDLGGLAGVVGHSWGAAAAAIAASRGLDAERFVLLGGPATLRGVVVRWCERRGIAGADALRFQEAVEGRVGQPLDGFDLTRLAPGFSHPALIVHDRGDEEMPVEEAVAVAEAWPGSRLLLTQRYGHRRILLAKDVIARVVAFLGGRDGDEGQAWPGAARPANAAGGDA</sequence>
<evidence type="ECO:0000259" key="1">
    <source>
        <dbReference type="Pfam" id="PF12697"/>
    </source>
</evidence>
<dbReference type="Proteomes" id="UP000324233">
    <property type="component" value="Chromosome"/>
</dbReference>
<organism evidence="2 3">
    <name type="scientific">Aquisphaera giovannonii</name>
    <dbReference type="NCBI Taxonomy" id="406548"/>
    <lineage>
        <taxon>Bacteria</taxon>
        <taxon>Pseudomonadati</taxon>
        <taxon>Planctomycetota</taxon>
        <taxon>Planctomycetia</taxon>
        <taxon>Isosphaerales</taxon>
        <taxon>Isosphaeraceae</taxon>
        <taxon>Aquisphaera</taxon>
    </lineage>
</organism>
<gene>
    <name evidence="2" type="ORF">OJF2_62210</name>
</gene>
<dbReference type="Gene3D" id="3.40.50.1820">
    <property type="entry name" value="alpha/beta hydrolase"/>
    <property type="match status" value="1"/>
</dbReference>
<dbReference type="AlphaFoldDB" id="A0A5B9WCM4"/>
<accession>A0A5B9WCM4</accession>
<dbReference type="InterPro" id="IPR000073">
    <property type="entry name" value="AB_hydrolase_1"/>
</dbReference>
<evidence type="ECO:0000313" key="3">
    <source>
        <dbReference type="Proteomes" id="UP000324233"/>
    </source>
</evidence>
<dbReference type="PANTHER" id="PTHR43689:SF8">
    <property type="entry name" value="ALPHA_BETA-HYDROLASES SUPERFAMILY PROTEIN"/>
    <property type="match status" value="1"/>
</dbReference>
<keyword evidence="3" id="KW-1185">Reference proteome</keyword>